<keyword evidence="2" id="KW-1185">Reference proteome</keyword>
<dbReference type="EMBL" id="CM042015">
    <property type="protein sequence ID" value="KAI3710383.1"/>
    <property type="molecule type" value="Genomic_DNA"/>
</dbReference>
<name>A0ACB9AKK9_CICIN</name>
<evidence type="ECO:0000313" key="2">
    <source>
        <dbReference type="Proteomes" id="UP001055811"/>
    </source>
</evidence>
<accession>A0ACB9AKK9</accession>
<reference evidence="1 2" key="2">
    <citation type="journal article" date="2022" name="Mol. Ecol. Resour.">
        <title>The genomes of chicory, endive, great burdock and yacon provide insights into Asteraceae paleo-polyploidization history and plant inulin production.</title>
        <authorList>
            <person name="Fan W."/>
            <person name="Wang S."/>
            <person name="Wang H."/>
            <person name="Wang A."/>
            <person name="Jiang F."/>
            <person name="Liu H."/>
            <person name="Zhao H."/>
            <person name="Xu D."/>
            <person name="Zhang Y."/>
        </authorList>
    </citation>
    <scope>NUCLEOTIDE SEQUENCE [LARGE SCALE GENOMIC DNA]</scope>
    <source>
        <strain evidence="2">cv. Punajuju</strain>
        <tissue evidence="1">Leaves</tissue>
    </source>
</reference>
<evidence type="ECO:0000313" key="1">
    <source>
        <dbReference type="EMBL" id="KAI3710383.1"/>
    </source>
</evidence>
<organism evidence="1 2">
    <name type="scientific">Cichorium intybus</name>
    <name type="common">Chicory</name>
    <dbReference type="NCBI Taxonomy" id="13427"/>
    <lineage>
        <taxon>Eukaryota</taxon>
        <taxon>Viridiplantae</taxon>
        <taxon>Streptophyta</taxon>
        <taxon>Embryophyta</taxon>
        <taxon>Tracheophyta</taxon>
        <taxon>Spermatophyta</taxon>
        <taxon>Magnoliopsida</taxon>
        <taxon>eudicotyledons</taxon>
        <taxon>Gunneridae</taxon>
        <taxon>Pentapetalae</taxon>
        <taxon>asterids</taxon>
        <taxon>campanulids</taxon>
        <taxon>Asterales</taxon>
        <taxon>Asteraceae</taxon>
        <taxon>Cichorioideae</taxon>
        <taxon>Cichorieae</taxon>
        <taxon>Cichoriinae</taxon>
        <taxon>Cichorium</taxon>
    </lineage>
</organism>
<dbReference type="Proteomes" id="UP001055811">
    <property type="component" value="Linkage Group LG07"/>
</dbReference>
<protein>
    <submittedName>
        <fullName evidence="1">Uncharacterized protein</fullName>
    </submittedName>
</protein>
<gene>
    <name evidence="1" type="ORF">L2E82_40163</name>
</gene>
<proteinExistence type="predicted"/>
<sequence>MLLQDQQFVNIRLGFTIYSITPGCSCNKSICRINTRPDTAPNNGFLILHQIKLKLREGDTESYGFRLQDL</sequence>
<comment type="caution">
    <text evidence="1">The sequence shown here is derived from an EMBL/GenBank/DDBJ whole genome shotgun (WGS) entry which is preliminary data.</text>
</comment>
<reference evidence="2" key="1">
    <citation type="journal article" date="2022" name="Mol. Ecol. Resour.">
        <title>The genomes of chicory, endive, great burdock and yacon provide insights into Asteraceae palaeo-polyploidization history and plant inulin production.</title>
        <authorList>
            <person name="Fan W."/>
            <person name="Wang S."/>
            <person name="Wang H."/>
            <person name="Wang A."/>
            <person name="Jiang F."/>
            <person name="Liu H."/>
            <person name="Zhao H."/>
            <person name="Xu D."/>
            <person name="Zhang Y."/>
        </authorList>
    </citation>
    <scope>NUCLEOTIDE SEQUENCE [LARGE SCALE GENOMIC DNA]</scope>
    <source>
        <strain evidence="2">cv. Punajuju</strain>
    </source>
</reference>